<dbReference type="InterPro" id="IPR001064">
    <property type="entry name" value="Beta/gamma_crystallin"/>
</dbReference>
<feature type="domain" description="Beta/gamma crystallin 'Greek key'" evidence="4">
    <location>
        <begin position="441"/>
        <end position="479"/>
    </location>
</feature>
<dbReference type="InterPro" id="IPR011024">
    <property type="entry name" value="G_crystallin-like"/>
</dbReference>
<organism evidence="5 6">
    <name type="scientific">Pedobacter rhizosphaerae</name>
    <dbReference type="NCBI Taxonomy" id="390241"/>
    <lineage>
        <taxon>Bacteria</taxon>
        <taxon>Pseudomonadati</taxon>
        <taxon>Bacteroidota</taxon>
        <taxon>Sphingobacteriia</taxon>
        <taxon>Sphingobacteriales</taxon>
        <taxon>Sphingobacteriaceae</taxon>
        <taxon>Pedobacter</taxon>
    </lineage>
</organism>
<dbReference type="Gene3D" id="2.60.20.10">
    <property type="entry name" value="Crystallins"/>
    <property type="match status" value="1"/>
</dbReference>
<keyword evidence="6" id="KW-1185">Reference proteome</keyword>
<dbReference type="RefSeq" id="WP_090885544.1">
    <property type="nucleotide sequence ID" value="NZ_FOGG01000017.1"/>
</dbReference>
<reference evidence="6" key="1">
    <citation type="submission" date="2016-10" db="EMBL/GenBank/DDBJ databases">
        <authorList>
            <person name="Varghese N."/>
            <person name="Submissions S."/>
        </authorList>
    </citation>
    <scope>NUCLEOTIDE SEQUENCE [LARGE SCALE GENOMIC DNA]</scope>
    <source>
        <strain evidence="6">DSM 18610</strain>
    </source>
</reference>
<evidence type="ECO:0000256" key="2">
    <source>
        <dbReference type="ARBA" id="ARBA00022737"/>
    </source>
</evidence>
<evidence type="ECO:0000259" key="4">
    <source>
        <dbReference type="PROSITE" id="PS50915"/>
    </source>
</evidence>
<dbReference type="PROSITE" id="PS50915">
    <property type="entry name" value="CRYSTALLIN_BETA_GAMMA"/>
    <property type="match status" value="1"/>
</dbReference>
<comment type="similarity">
    <text evidence="1">Belongs to the beta/gamma-crystallin family.</text>
</comment>
<feature type="signal peptide" evidence="3">
    <location>
        <begin position="1"/>
        <end position="25"/>
    </location>
</feature>
<sequence>MKNRRKNQLRLSLLFMITGTLIINACKKAPATEAETFSTKLNTLDLAGSTPPSFVTNSKNLNIVMFVPTDNPALPDYKTRLTALFTHFQTWLHTEMLRYGYDKYMGLAKVDSTSLVRFIEIPAAGPQADYPYSSSVSAAKILNEINAYKATHASAFSNSSHMLILLPQRTDGGDQPFYGWGKNCFALDNANMAVDKIPNPNSNYLGGMLHELGHGLNLPHDHAKYASEQPTLGTSLMGSGNVTFSKGQPTFLTEVDAAILNRNEIFQNPLPTEIPYESATTTINANATYNSTTQAFNLSGSFTSNKEVTDILVYMDPNVNNEGTGANKDYNAVTWRFTPGTGNTISGTIPLTELYYKTNEPYELKAKLLLKNGNVITQTYTFSFLNGVPQIGANGSAKFFQNASYGGYGVSLPVGEYTTADLVSLGISNNDVSSVNVGLGVKVIMYDGDNFTGTSITLTSSSSYTSTFNDKASSIKVIAL</sequence>
<dbReference type="SUPFAM" id="SSF49695">
    <property type="entry name" value="gamma-Crystallin-like"/>
    <property type="match status" value="1"/>
</dbReference>
<evidence type="ECO:0000313" key="6">
    <source>
        <dbReference type="Proteomes" id="UP000199572"/>
    </source>
</evidence>
<keyword evidence="3" id="KW-0732">Signal</keyword>
<dbReference type="STRING" id="390241.SAMN04488023_11776"/>
<keyword evidence="2" id="KW-0677">Repeat</keyword>
<accession>A0A1H9SC55</accession>
<dbReference type="OrthoDB" id="3965347at2"/>
<dbReference type="AlphaFoldDB" id="A0A1H9SC55"/>
<dbReference type="EMBL" id="FOGG01000017">
    <property type="protein sequence ID" value="SER82541.1"/>
    <property type="molecule type" value="Genomic_DNA"/>
</dbReference>
<evidence type="ECO:0000256" key="3">
    <source>
        <dbReference type="SAM" id="SignalP"/>
    </source>
</evidence>
<protein>
    <recommendedName>
        <fullName evidence="4">Beta/gamma crystallin 'Greek key' domain-containing protein</fullName>
    </recommendedName>
</protein>
<gene>
    <name evidence="5" type="ORF">SAMN04488023_11776</name>
</gene>
<dbReference type="SMART" id="SM00247">
    <property type="entry name" value="XTALbg"/>
    <property type="match status" value="1"/>
</dbReference>
<proteinExistence type="inferred from homology"/>
<dbReference type="Proteomes" id="UP000199572">
    <property type="component" value="Unassembled WGS sequence"/>
</dbReference>
<evidence type="ECO:0000256" key="1">
    <source>
        <dbReference type="ARBA" id="ARBA00009646"/>
    </source>
</evidence>
<name>A0A1H9SC55_9SPHI</name>
<dbReference type="SUPFAM" id="SSF55486">
    <property type="entry name" value="Metalloproteases ('zincins'), catalytic domain"/>
    <property type="match status" value="1"/>
</dbReference>
<evidence type="ECO:0000313" key="5">
    <source>
        <dbReference type="EMBL" id="SER82541.1"/>
    </source>
</evidence>
<feature type="chain" id="PRO_5011698027" description="Beta/gamma crystallin 'Greek key' domain-containing protein" evidence="3">
    <location>
        <begin position="26"/>
        <end position="480"/>
    </location>
</feature>